<dbReference type="PRINTS" id="PR00449">
    <property type="entry name" value="RASTRNSFRMNG"/>
</dbReference>
<evidence type="ECO:0000256" key="8">
    <source>
        <dbReference type="ARBA" id="ARBA00023289"/>
    </source>
</evidence>
<keyword evidence="3" id="KW-0488">Methylation</keyword>
<dbReference type="SMART" id="SM00173">
    <property type="entry name" value="RAS"/>
    <property type="match status" value="1"/>
</dbReference>
<evidence type="ECO:0008006" key="11">
    <source>
        <dbReference type="Google" id="ProtNLM"/>
    </source>
</evidence>
<dbReference type="GO" id="GO:0003924">
    <property type="term" value="F:GTPase activity"/>
    <property type="evidence" value="ECO:0007669"/>
    <property type="project" value="InterPro"/>
</dbReference>
<dbReference type="PROSITE" id="PS51420">
    <property type="entry name" value="RHO"/>
    <property type="match status" value="1"/>
</dbReference>
<accession>A0A4T0FVX2</accession>
<dbReference type="Proteomes" id="UP000310189">
    <property type="component" value="Unassembled WGS sequence"/>
</dbReference>
<comment type="caution">
    <text evidence="9">The sequence shown here is derived from an EMBL/GenBank/DDBJ whole genome shotgun (WGS) entry which is preliminary data.</text>
</comment>
<keyword evidence="7" id="KW-0449">Lipoprotein</keyword>
<evidence type="ECO:0000256" key="2">
    <source>
        <dbReference type="ARBA" id="ARBA00022448"/>
    </source>
</evidence>
<dbReference type="InterPro" id="IPR027417">
    <property type="entry name" value="P-loop_NTPase"/>
</dbReference>
<dbReference type="PANTHER" id="PTHR47977">
    <property type="entry name" value="RAS-RELATED PROTEIN RAB"/>
    <property type="match status" value="1"/>
</dbReference>
<evidence type="ECO:0000313" key="10">
    <source>
        <dbReference type="Proteomes" id="UP000310189"/>
    </source>
</evidence>
<dbReference type="SMART" id="SM00175">
    <property type="entry name" value="RAB"/>
    <property type="match status" value="1"/>
</dbReference>
<keyword evidence="10" id="KW-1185">Reference proteome</keyword>
<dbReference type="InterPro" id="IPR050227">
    <property type="entry name" value="Rab"/>
</dbReference>
<dbReference type="InterPro" id="IPR001806">
    <property type="entry name" value="Small_GTPase"/>
</dbReference>
<dbReference type="GO" id="GO:0015031">
    <property type="term" value="P:protein transport"/>
    <property type="evidence" value="ECO:0007669"/>
    <property type="project" value="UniProtKB-KW"/>
</dbReference>
<dbReference type="GO" id="GO:0005525">
    <property type="term" value="F:GTP binding"/>
    <property type="evidence" value="ECO:0007669"/>
    <property type="project" value="UniProtKB-KW"/>
</dbReference>
<dbReference type="Pfam" id="PF00071">
    <property type="entry name" value="Ras"/>
    <property type="match status" value="1"/>
</dbReference>
<dbReference type="OrthoDB" id="9989112at2759"/>
<comment type="similarity">
    <text evidence="1">Belongs to the small GTPase superfamily. Rab family.</text>
</comment>
<dbReference type="PROSITE" id="PS51421">
    <property type="entry name" value="RAS"/>
    <property type="match status" value="1"/>
</dbReference>
<keyword evidence="4" id="KW-0547">Nucleotide-binding</keyword>
<dbReference type="AlphaFoldDB" id="A0A4T0FVX2"/>
<evidence type="ECO:0000256" key="4">
    <source>
        <dbReference type="ARBA" id="ARBA00022741"/>
    </source>
</evidence>
<dbReference type="FunFam" id="3.40.50.300:FF:001312">
    <property type="entry name" value="Ras-related protein Rab-18"/>
    <property type="match status" value="1"/>
</dbReference>
<dbReference type="SMART" id="SM00176">
    <property type="entry name" value="RAN"/>
    <property type="match status" value="1"/>
</dbReference>
<gene>
    <name evidence="9" type="ORF">E3P99_00842</name>
</gene>
<keyword evidence="5" id="KW-0653">Protein transport</keyword>
<dbReference type="SMART" id="SM00174">
    <property type="entry name" value="RHO"/>
    <property type="match status" value="1"/>
</dbReference>
<evidence type="ECO:0000256" key="1">
    <source>
        <dbReference type="ARBA" id="ARBA00006270"/>
    </source>
</evidence>
<evidence type="ECO:0000313" key="9">
    <source>
        <dbReference type="EMBL" id="TIA91924.1"/>
    </source>
</evidence>
<dbReference type="InterPro" id="IPR005225">
    <property type="entry name" value="Small_GTP-bd"/>
</dbReference>
<dbReference type="Gene3D" id="3.40.50.300">
    <property type="entry name" value="P-loop containing nucleotide triphosphate hydrolases"/>
    <property type="match status" value="1"/>
</dbReference>
<keyword evidence="8" id="KW-0636">Prenylation</keyword>
<evidence type="ECO:0000256" key="6">
    <source>
        <dbReference type="ARBA" id="ARBA00023134"/>
    </source>
</evidence>
<proteinExistence type="inferred from homology"/>
<evidence type="ECO:0000256" key="5">
    <source>
        <dbReference type="ARBA" id="ARBA00022927"/>
    </source>
</evidence>
<dbReference type="PROSITE" id="PS51417">
    <property type="entry name" value="ARF"/>
    <property type="match status" value="1"/>
</dbReference>
<dbReference type="PROSITE" id="PS51419">
    <property type="entry name" value="RAB"/>
    <property type="match status" value="1"/>
</dbReference>
<protein>
    <recommendedName>
        <fullName evidence="11">Ras-related protein Rab-18</fullName>
    </recommendedName>
</protein>
<keyword evidence="2" id="KW-0813">Transport</keyword>
<evidence type="ECO:0000256" key="7">
    <source>
        <dbReference type="ARBA" id="ARBA00023288"/>
    </source>
</evidence>
<dbReference type="NCBIfam" id="TIGR00231">
    <property type="entry name" value="small_GTP"/>
    <property type="match status" value="1"/>
</dbReference>
<keyword evidence="6" id="KW-0342">GTP-binding</keyword>
<evidence type="ECO:0000256" key="3">
    <source>
        <dbReference type="ARBA" id="ARBA00022481"/>
    </source>
</evidence>
<dbReference type="SUPFAM" id="SSF52540">
    <property type="entry name" value="P-loop containing nucleoside triphosphate hydrolases"/>
    <property type="match status" value="1"/>
</dbReference>
<reference evidence="9 10" key="1">
    <citation type="submission" date="2019-03" db="EMBL/GenBank/DDBJ databases">
        <title>Sequencing 23 genomes of Wallemia ichthyophaga.</title>
        <authorList>
            <person name="Gostincar C."/>
        </authorList>
    </citation>
    <scope>NUCLEOTIDE SEQUENCE [LARGE SCALE GENOMIC DNA]</scope>
    <source>
        <strain evidence="9 10">EXF-5753</strain>
    </source>
</reference>
<organism evidence="9 10">
    <name type="scientific">Wallemia hederae</name>
    <dbReference type="NCBI Taxonomy" id="1540922"/>
    <lineage>
        <taxon>Eukaryota</taxon>
        <taxon>Fungi</taxon>
        <taxon>Dikarya</taxon>
        <taxon>Basidiomycota</taxon>
        <taxon>Wallemiomycotina</taxon>
        <taxon>Wallemiomycetes</taxon>
        <taxon>Wallemiales</taxon>
        <taxon>Wallemiaceae</taxon>
        <taxon>Wallemia</taxon>
    </lineage>
</organism>
<name>A0A4T0FVX2_9BASI</name>
<sequence>MADNKSTSSSIARNGPPQTFKLLLIGNSSVGKSSLLLRFTENDFLPEEDANATIGVDFKVKYIQLHDKRYKLSIWDTAGQERFRTLTSSYYRGAQGVILVYDVTNRESFDKLRVWFQELDTYSTGDAIKIVVGNKTDVDHQRDVSTDEARSLAESYGAMFVECSAKLSTGVNDLFHELVQKIIDTPSLHNPIPKPTGAFFDSQTGSVKISDSNTFSRFCNC</sequence>
<dbReference type="EMBL" id="SPNW01000009">
    <property type="protein sequence ID" value="TIA91924.1"/>
    <property type="molecule type" value="Genomic_DNA"/>
</dbReference>